<feature type="transmembrane region" description="Helical" evidence="6">
    <location>
        <begin position="146"/>
        <end position="165"/>
    </location>
</feature>
<feature type="transmembrane region" description="Helical" evidence="6">
    <location>
        <begin position="12"/>
        <end position="36"/>
    </location>
</feature>
<keyword evidence="8" id="KW-1185">Reference proteome</keyword>
<feature type="transmembrane region" description="Helical" evidence="6">
    <location>
        <begin position="222"/>
        <end position="243"/>
    </location>
</feature>
<feature type="transmembrane region" description="Helical" evidence="6">
    <location>
        <begin position="80"/>
        <end position="100"/>
    </location>
</feature>
<feature type="transmembrane region" description="Helical" evidence="6">
    <location>
        <begin position="309"/>
        <end position="328"/>
    </location>
</feature>
<dbReference type="RefSeq" id="WP_167608600.1">
    <property type="nucleotide sequence ID" value="NZ_SOYS01000002.1"/>
</dbReference>
<dbReference type="Gene3D" id="1.20.1250.20">
    <property type="entry name" value="MFS general substrate transporter like domains"/>
    <property type="match status" value="1"/>
</dbReference>
<dbReference type="InterPro" id="IPR011701">
    <property type="entry name" value="MFS"/>
</dbReference>
<keyword evidence="5 6" id="KW-0472">Membrane</keyword>
<evidence type="ECO:0008006" key="9">
    <source>
        <dbReference type="Google" id="ProtNLM"/>
    </source>
</evidence>
<comment type="caution">
    <text evidence="7">The sequence shown here is derived from an EMBL/GenBank/DDBJ whole genome shotgun (WGS) entry which is preliminary data.</text>
</comment>
<name>A0ABX0VJH7_9ENTR</name>
<proteinExistence type="predicted"/>
<sequence length="411" mass="44092">MFFLILRCLRQYRWFALLGGALLLSSIGNGLTYVIVFGKLLTLEAKPSALTLAYILALAPGIPGSLMAEKFLKRLPLIHILAMSEMLGLAGLVFPLWSLYSDNQVLLLLSQAVAAFAGGMAVPVLSQLLKNGLQPADLPAASGMETLIFAANVILGIGIGTLLYGRLPSQLILALDALSFALSIGLLFAAHRNYRAVEQLKSGEAGGELRWRELNQLQRRSLLLLPSLALVGAPAMALLPALAVNFSGEVTDTGLILLLARSFGQLIGPLLLSEAQLKHYSGKLNVFVVFLALFICCYALVSITHSQGMAMLLIVAAHIFTNIVYVLATLNIMRTFPAAVTGMAMAKSWRLQLAITLFLPVIAGLAADHYDPAWVLCICAGGGLAAVMIMLAVNRFSTRGRNRDLHLEDNG</sequence>
<evidence type="ECO:0000313" key="8">
    <source>
        <dbReference type="Proteomes" id="UP000697927"/>
    </source>
</evidence>
<feature type="transmembrane region" description="Helical" evidence="6">
    <location>
        <begin position="349"/>
        <end position="367"/>
    </location>
</feature>
<feature type="transmembrane region" description="Helical" evidence="6">
    <location>
        <begin position="255"/>
        <end position="272"/>
    </location>
</feature>
<keyword evidence="2" id="KW-1003">Cell membrane</keyword>
<dbReference type="SUPFAM" id="SSF103473">
    <property type="entry name" value="MFS general substrate transporter"/>
    <property type="match status" value="1"/>
</dbReference>
<keyword evidence="4 6" id="KW-1133">Transmembrane helix</keyword>
<feature type="transmembrane region" description="Helical" evidence="6">
    <location>
        <begin position="171"/>
        <end position="190"/>
    </location>
</feature>
<evidence type="ECO:0000256" key="5">
    <source>
        <dbReference type="ARBA" id="ARBA00023136"/>
    </source>
</evidence>
<accession>A0ABX0VJH7</accession>
<organism evidence="7 8">
    <name type="scientific">Cedecea colo</name>
    <dbReference type="NCBI Taxonomy" id="2552946"/>
    <lineage>
        <taxon>Bacteria</taxon>
        <taxon>Pseudomonadati</taxon>
        <taxon>Pseudomonadota</taxon>
        <taxon>Gammaproteobacteria</taxon>
        <taxon>Enterobacterales</taxon>
        <taxon>Enterobacteriaceae</taxon>
        <taxon>Cedecea</taxon>
    </lineage>
</organism>
<evidence type="ECO:0000256" key="4">
    <source>
        <dbReference type="ARBA" id="ARBA00022989"/>
    </source>
</evidence>
<feature type="transmembrane region" description="Helical" evidence="6">
    <location>
        <begin position="48"/>
        <end position="68"/>
    </location>
</feature>
<gene>
    <name evidence="7" type="ORF">E2L00_06435</name>
</gene>
<dbReference type="EMBL" id="SOYS01000002">
    <property type="protein sequence ID" value="NIY47179.1"/>
    <property type="molecule type" value="Genomic_DNA"/>
</dbReference>
<evidence type="ECO:0000256" key="3">
    <source>
        <dbReference type="ARBA" id="ARBA00022692"/>
    </source>
</evidence>
<dbReference type="PANTHER" id="PTHR23513:SF11">
    <property type="entry name" value="STAPHYLOFERRIN A TRANSPORTER"/>
    <property type="match status" value="1"/>
</dbReference>
<dbReference type="Pfam" id="PF07690">
    <property type="entry name" value="MFS_1"/>
    <property type="match status" value="1"/>
</dbReference>
<comment type="subcellular location">
    <subcellularLocation>
        <location evidence="1">Cell membrane</location>
        <topology evidence="1">Multi-pass membrane protein</topology>
    </subcellularLocation>
</comment>
<evidence type="ECO:0000256" key="2">
    <source>
        <dbReference type="ARBA" id="ARBA00022475"/>
    </source>
</evidence>
<evidence type="ECO:0000256" key="1">
    <source>
        <dbReference type="ARBA" id="ARBA00004651"/>
    </source>
</evidence>
<dbReference type="PANTHER" id="PTHR23513">
    <property type="entry name" value="INTEGRAL MEMBRANE EFFLUX PROTEIN-RELATED"/>
    <property type="match status" value="1"/>
</dbReference>
<dbReference type="InterPro" id="IPR036259">
    <property type="entry name" value="MFS_trans_sf"/>
</dbReference>
<feature type="transmembrane region" description="Helical" evidence="6">
    <location>
        <begin position="284"/>
        <end position="303"/>
    </location>
</feature>
<feature type="transmembrane region" description="Helical" evidence="6">
    <location>
        <begin position="373"/>
        <end position="393"/>
    </location>
</feature>
<protein>
    <recommendedName>
        <fullName evidence="9">MFS transporter</fullName>
    </recommendedName>
</protein>
<keyword evidence="3 6" id="KW-0812">Transmembrane</keyword>
<evidence type="ECO:0000256" key="6">
    <source>
        <dbReference type="SAM" id="Phobius"/>
    </source>
</evidence>
<dbReference type="Proteomes" id="UP000697927">
    <property type="component" value="Unassembled WGS sequence"/>
</dbReference>
<reference evidence="7 8" key="1">
    <citation type="journal article" date="2020" name="Microorganisms">
        <title>Polyphasic Characterisation of Cedecea colo sp. nov., a New Enteric Bacterium Isolated from the Koala Hindgut.</title>
        <authorList>
            <person name="Boath J.M."/>
            <person name="Dakhal S."/>
            <person name="Van T.T.H."/>
            <person name="Moore R.J."/>
            <person name="Dekiwadia C."/>
            <person name="Macreadie I.G."/>
        </authorList>
    </citation>
    <scope>NUCLEOTIDE SEQUENCE [LARGE SCALE GENOMIC DNA]</scope>
    <source>
        <strain evidence="7 8">ZA</strain>
    </source>
</reference>
<feature type="transmembrane region" description="Helical" evidence="6">
    <location>
        <begin position="106"/>
        <end position="125"/>
    </location>
</feature>
<evidence type="ECO:0000313" key="7">
    <source>
        <dbReference type="EMBL" id="NIY47179.1"/>
    </source>
</evidence>